<dbReference type="Pfam" id="PF02682">
    <property type="entry name" value="CT_C_D"/>
    <property type="match status" value="1"/>
</dbReference>
<feature type="domain" description="Carboxyltransferase" evidence="4">
    <location>
        <begin position="6"/>
        <end position="207"/>
    </location>
</feature>
<proteinExistence type="predicted"/>
<dbReference type="EMBL" id="BAABAV010000002">
    <property type="protein sequence ID" value="GAA4270116.1"/>
    <property type="molecule type" value="Genomic_DNA"/>
</dbReference>
<evidence type="ECO:0000313" key="5">
    <source>
        <dbReference type="EMBL" id="GAA4270116.1"/>
    </source>
</evidence>
<dbReference type="PANTHER" id="PTHR34698">
    <property type="entry name" value="5-OXOPROLINASE SUBUNIT B"/>
    <property type="match status" value="1"/>
</dbReference>
<dbReference type="InterPro" id="IPR029000">
    <property type="entry name" value="Cyclophilin-like_dom_sf"/>
</dbReference>
<evidence type="ECO:0000313" key="6">
    <source>
        <dbReference type="Proteomes" id="UP001500027"/>
    </source>
</evidence>
<dbReference type="SUPFAM" id="SSF160467">
    <property type="entry name" value="PH0987 N-terminal domain-like"/>
    <property type="match status" value="1"/>
</dbReference>
<name>A0ABP8EDD6_9FLAO</name>
<dbReference type="InterPro" id="IPR003833">
    <property type="entry name" value="CT_C_D"/>
</dbReference>
<protein>
    <submittedName>
        <fullName evidence="5">5-oxoprolinase subunit PxpB</fullName>
    </submittedName>
</protein>
<comment type="caution">
    <text evidence="5">The sequence shown here is derived from an EMBL/GenBank/DDBJ whole genome shotgun (WGS) entry which is preliminary data.</text>
</comment>
<accession>A0ABP8EDD6</accession>
<reference evidence="6" key="1">
    <citation type="journal article" date="2019" name="Int. J. Syst. Evol. Microbiol.">
        <title>The Global Catalogue of Microorganisms (GCM) 10K type strain sequencing project: providing services to taxonomists for standard genome sequencing and annotation.</title>
        <authorList>
            <consortium name="The Broad Institute Genomics Platform"/>
            <consortium name="The Broad Institute Genome Sequencing Center for Infectious Disease"/>
            <person name="Wu L."/>
            <person name="Ma J."/>
        </authorList>
    </citation>
    <scope>NUCLEOTIDE SEQUENCE [LARGE SCALE GENOMIC DNA]</scope>
    <source>
        <strain evidence="6">JCM 17452</strain>
    </source>
</reference>
<evidence type="ECO:0000256" key="3">
    <source>
        <dbReference type="ARBA" id="ARBA00022840"/>
    </source>
</evidence>
<keyword evidence="6" id="KW-1185">Reference proteome</keyword>
<keyword evidence="2" id="KW-0378">Hydrolase</keyword>
<dbReference type="SMART" id="SM00796">
    <property type="entry name" value="AHS1"/>
    <property type="match status" value="1"/>
</dbReference>
<dbReference type="SUPFAM" id="SSF50891">
    <property type="entry name" value="Cyclophilin-like"/>
    <property type="match status" value="1"/>
</dbReference>
<gene>
    <name evidence="5" type="primary">pxpB</name>
    <name evidence="5" type="ORF">GCM10022257_22170</name>
</gene>
<dbReference type="NCBIfam" id="TIGR00370">
    <property type="entry name" value="5-oxoprolinase subunit PxpB"/>
    <property type="match status" value="1"/>
</dbReference>
<keyword evidence="3" id="KW-0067">ATP-binding</keyword>
<evidence type="ECO:0000259" key="4">
    <source>
        <dbReference type="SMART" id="SM00796"/>
    </source>
</evidence>
<evidence type="ECO:0000256" key="1">
    <source>
        <dbReference type="ARBA" id="ARBA00022741"/>
    </source>
</evidence>
<dbReference type="Gene3D" id="3.30.1360.40">
    <property type="match status" value="1"/>
</dbReference>
<dbReference type="RefSeq" id="WP_139002493.1">
    <property type="nucleotide sequence ID" value="NZ_BAABAV010000002.1"/>
</dbReference>
<dbReference type="InterPro" id="IPR010016">
    <property type="entry name" value="PxpB"/>
</dbReference>
<organism evidence="5 6">
    <name type="scientific">Hyunsoonleella aestuarii</name>
    <dbReference type="NCBI Taxonomy" id="912802"/>
    <lineage>
        <taxon>Bacteria</taxon>
        <taxon>Pseudomonadati</taxon>
        <taxon>Bacteroidota</taxon>
        <taxon>Flavobacteriia</taxon>
        <taxon>Flavobacteriales</taxon>
        <taxon>Flavobacteriaceae</taxon>
    </lineage>
</organism>
<dbReference type="Proteomes" id="UP001500027">
    <property type="component" value="Unassembled WGS sequence"/>
</dbReference>
<dbReference type="PANTHER" id="PTHR34698:SF2">
    <property type="entry name" value="5-OXOPROLINASE SUBUNIT B"/>
    <property type="match status" value="1"/>
</dbReference>
<evidence type="ECO:0000256" key="2">
    <source>
        <dbReference type="ARBA" id="ARBA00022801"/>
    </source>
</evidence>
<dbReference type="Gene3D" id="2.40.100.10">
    <property type="entry name" value="Cyclophilin-like"/>
    <property type="match status" value="1"/>
</dbReference>
<sequence>MSNYELSFKRFGESAILIEWPQIIHKDVLNNILNFKQSLLEYYKDYQVYLNHAYCSLLINYETYDFKYYNEVKVLKDLYNSNKDNLSKSALLWKVPVCYDSSFGIDLEELSEAKKLNVDDIINLHTKVDYLIYFVGFLPGFLYLGGLEEVLHTPRRATPRLNIAKGAVAIGGKQTGVYPSQSPGGWHIIGNSPINFFNIEHEKPCFAQAGDFIKFYSVTTEKFREIKTLVEAGVYQLESEIIND</sequence>
<keyword evidence="1" id="KW-0547">Nucleotide-binding</keyword>